<dbReference type="Proteomes" id="UP000696931">
    <property type="component" value="Unassembled WGS sequence"/>
</dbReference>
<proteinExistence type="inferred from homology"/>
<dbReference type="NCBIfam" id="TIGR01510">
    <property type="entry name" value="coaD_prev_kdtB"/>
    <property type="match status" value="1"/>
</dbReference>
<organism evidence="11 12">
    <name type="scientific">Eiseniibacteriota bacterium</name>
    <dbReference type="NCBI Taxonomy" id="2212470"/>
    <lineage>
        <taxon>Bacteria</taxon>
        <taxon>Candidatus Eiseniibacteriota</taxon>
    </lineage>
</organism>
<feature type="binding site" evidence="9">
    <location>
        <position position="23"/>
    </location>
    <ligand>
        <name>ATP</name>
        <dbReference type="ChEBI" id="CHEBI:30616"/>
    </ligand>
</feature>
<feature type="binding site" evidence="9">
    <location>
        <position position="104"/>
    </location>
    <ligand>
        <name>ATP</name>
        <dbReference type="ChEBI" id="CHEBI:30616"/>
    </ligand>
</feature>
<feature type="binding site" evidence="9">
    <location>
        <begin position="15"/>
        <end position="16"/>
    </location>
    <ligand>
        <name>ATP</name>
        <dbReference type="ChEBI" id="CHEBI:30616"/>
    </ligand>
</feature>
<dbReference type="Gene3D" id="3.40.50.620">
    <property type="entry name" value="HUPs"/>
    <property type="match status" value="1"/>
</dbReference>
<feature type="binding site" evidence="9">
    <location>
        <position position="47"/>
    </location>
    <ligand>
        <name>substrate</name>
    </ligand>
</feature>
<feature type="binding site" evidence="9">
    <location>
        <position position="79"/>
    </location>
    <ligand>
        <name>substrate</name>
    </ligand>
</feature>
<comment type="subunit">
    <text evidence="9">Homohexamer.</text>
</comment>
<name>A0A933SDY3_UNCEI</name>
<dbReference type="AlphaFoldDB" id="A0A933SDY3"/>
<dbReference type="NCBIfam" id="TIGR00125">
    <property type="entry name" value="cyt_tran_rel"/>
    <property type="match status" value="1"/>
</dbReference>
<dbReference type="PRINTS" id="PR01020">
    <property type="entry name" value="LPSBIOSNTHSS"/>
</dbReference>
<keyword evidence="3 9" id="KW-0548">Nucleotidyltransferase</keyword>
<dbReference type="SUPFAM" id="SSF52374">
    <property type="entry name" value="Nucleotidylyl transferase"/>
    <property type="match status" value="1"/>
</dbReference>
<comment type="catalytic activity">
    <reaction evidence="8 9">
        <text>(R)-4'-phosphopantetheine + ATP + H(+) = 3'-dephospho-CoA + diphosphate</text>
        <dbReference type="Rhea" id="RHEA:19801"/>
        <dbReference type="ChEBI" id="CHEBI:15378"/>
        <dbReference type="ChEBI" id="CHEBI:30616"/>
        <dbReference type="ChEBI" id="CHEBI:33019"/>
        <dbReference type="ChEBI" id="CHEBI:57328"/>
        <dbReference type="ChEBI" id="CHEBI:61723"/>
        <dbReference type="EC" id="2.7.7.3"/>
    </reaction>
</comment>
<evidence type="ECO:0000313" key="12">
    <source>
        <dbReference type="Proteomes" id="UP000696931"/>
    </source>
</evidence>
<evidence type="ECO:0000256" key="7">
    <source>
        <dbReference type="ARBA" id="ARBA00022993"/>
    </source>
</evidence>
<comment type="pathway">
    <text evidence="9">Cofactor biosynthesis; coenzyme A biosynthesis; CoA from (R)-pantothenate: step 4/5.</text>
</comment>
<keyword evidence="1 9" id="KW-0963">Cytoplasm</keyword>
<dbReference type="EMBL" id="JACRIW010000056">
    <property type="protein sequence ID" value="MBI5169505.1"/>
    <property type="molecule type" value="Genomic_DNA"/>
</dbReference>
<keyword evidence="4 9" id="KW-0547">Nucleotide-binding</keyword>
<feature type="binding site" evidence="9">
    <location>
        <begin position="129"/>
        <end position="135"/>
    </location>
    <ligand>
        <name>ATP</name>
        <dbReference type="ChEBI" id="CHEBI:30616"/>
    </ligand>
</feature>
<feature type="binding site" evidence="9">
    <location>
        <position position="93"/>
    </location>
    <ligand>
        <name>substrate</name>
    </ligand>
</feature>
<reference evidence="11" key="1">
    <citation type="submission" date="2020-07" db="EMBL/GenBank/DDBJ databases">
        <title>Huge and variable diversity of episymbiotic CPR bacteria and DPANN archaea in groundwater ecosystems.</title>
        <authorList>
            <person name="He C.Y."/>
            <person name="Keren R."/>
            <person name="Whittaker M."/>
            <person name="Farag I.F."/>
            <person name="Doudna J."/>
            <person name="Cate J.H.D."/>
            <person name="Banfield J.F."/>
        </authorList>
    </citation>
    <scope>NUCLEOTIDE SEQUENCE</scope>
    <source>
        <strain evidence="11">NC_groundwater_1813_Pr3_B-0.1um_71_17</strain>
    </source>
</reference>
<feature type="domain" description="Cytidyltransferase-like" evidence="10">
    <location>
        <begin position="11"/>
        <end position="139"/>
    </location>
</feature>
<dbReference type="GO" id="GO:0004595">
    <property type="term" value="F:pantetheine-phosphate adenylyltransferase activity"/>
    <property type="evidence" value="ECO:0007669"/>
    <property type="project" value="UniProtKB-UniRule"/>
</dbReference>
<keyword evidence="6 9" id="KW-0460">Magnesium</keyword>
<evidence type="ECO:0000256" key="5">
    <source>
        <dbReference type="ARBA" id="ARBA00022840"/>
    </source>
</evidence>
<evidence type="ECO:0000256" key="3">
    <source>
        <dbReference type="ARBA" id="ARBA00022695"/>
    </source>
</evidence>
<evidence type="ECO:0000256" key="1">
    <source>
        <dbReference type="ARBA" id="ARBA00022490"/>
    </source>
</evidence>
<comment type="cofactor">
    <cofactor evidence="9">
        <name>Mg(2+)</name>
        <dbReference type="ChEBI" id="CHEBI:18420"/>
    </cofactor>
</comment>
<keyword evidence="5 9" id="KW-0067">ATP-binding</keyword>
<dbReference type="GO" id="GO:0005524">
    <property type="term" value="F:ATP binding"/>
    <property type="evidence" value="ECO:0007669"/>
    <property type="project" value="UniProtKB-KW"/>
</dbReference>
<comment type="function">
    <text evidence="9">Reversibly transfers an adenylyl group from ATP to 4'-phosphopantetheine, yielding dephospho-CoA (dPCoA) and pyrophosphate.</text>
</comment>
<gene>
    <name evidence="9 11" type="primary">coaD</name>
    <name evidence="11" type="ORF">HZA61_08460</name>
</gene>
<dbReference type="CDD" id="cd02163">
    <property type="entry name" value="PPAT"/>
    <property type="match status" value="1"/>
</dbReference>
<feature type="binding site" evidence="9">
    <location>
        <position position="15"/>
    </location>
    <ligand>
        <name>substrate</name>
    </ligand>
</feature>
<dbReference type="PANTHER" id="PTHR21342:SF1">
    <property type="entry name" value="PHOSPHOPANTETHEINE ADENYLYLTRANSFERASE"/>
    <property type="match status" value="1"/>
</dbReference>
<evidence type="ECO:0000256" key="8">
    <source>
        <dbReference type="ARBA" id="ARBA00029346"/>
    </source>
</evidence>
<dbReference type="EC" id="2.7.7.3" evidence="9"/>
<evidence type="ECO:0000313" key="11">
    <source>
        <dbReference type="EMBL" id="MBI5169505.1"/>
    </source>
</evidence>
<protein>
    <recommendedName>
        <fullName evidence="9">Phosphopantetheine adenylyltransferase</fullName>
        <ecNumber evidence="9">2.7.7.3</ecNumber>
    </recommendedName>
    <alternativeName>
        <fullName evidence="9">Dephospho-CoA pyrophosphorylase</fullName>
    </alternativeName>
    <alternativeName>
        <fullName evidence="9">Pantetheine-phosphate adenylyltransferase</fullName>
        <shortName evidence="9">PPAT</shortName>
    </alternativeName>
</protein>
<dbReference type="HAMAP" id="MF_00151">
    <property type="entry name" value="PPAT_bact"/>
    <property type="match status" value="1"/>
</dbReference>
<feature type="site" description="Transition state stabilizer" evidence="9">
    <location>
        <position position="23"/>
    </location>
</feature>
<dbReference type="InterPro" id="IPR004821">
    <property type="entry name" value="Cyt_trans-like"/>
</dbReference>
<dbReference type="GO" id="GO:0015937">
    <property type="term" value="P:coenzyme A biosynthetic process"/>
    <property type="evidence" value="ECO:0007669"/>
    <property type="project" value="UniProtKB-UniRule"/>
</dbReference>
<evidence type="ECO:0000256" key="2">
    <source>
        <dbReference type="ARBA" id="ARBA00022679"/>
    </source>
</evidence>
<dbReference type="InterPro" id="IPR001980">
    <property type="entry name" value="PPAT"/>
</dbReference>
<evidence type="ECO:0000256" key="4">
    <source>
        <dbReference type="ARBA" id="ARBA00022741"/>
    </source>
</evidence>
<comment type="similarity">
    <text evidence="9">Belongs to the bacterial CoaD family.</text>
</comment>
<evidence type="ECO:0000256" key="6">
    <source>
        <dbReference type="ARBA" id="ARBA00022842"/>
    </source>
</evidence>
<dbReference type="Pfam" id="PF01467">
    <property type="entry name" value="CTP_transf_like"/>
    <property type="match status" value="1"/>
</dbReference>
<dbReference type="PANTHER" id="PTHR21342">
    <property type="entry name" value="PHOSPHOPANTETHEINE ADENYLYLTRANSFERASE"/>
    <property type="match status" value="1"/>
</dbReference>
<accession>A0A933SDY3</accession>
<keyword evidence="2 9" id="KW-0808">Transferase</keyword>
<evidence type="ECO:0000256" key="9">
    <source>
        <dbReference type="HAMAP-Rule" id="MF_00151"/>
    </source>
</evidence>
<comment type="subcellular location">
    <subcellularLocation>
        <location evidence="9">Cytoplasm</location>
    </subcellularLocation>
</comment>
<keyword evidence="7 9" id="KW-0173">Coenzyme A biosynthesis</keyword>
<dbReference type="GO" id="GO:0005737">
    <property type="term" value="C:cytoplasm"/>
    <property type="evidence" value="ECO:0007669"/>
    <property type="project" value="UniProtKB-SubCell"/>
</dbReference>
<sequence>MKQVRHDRVALFPGSFDPFTNGHLDLVRRAAALFGKVIVAVAHNPAKTSLFTPEERVKLIRESVARLPNVEVIYFAGLVVHCADQYQAQVIIRGIRAVSDFEFEFQMALMNRRLSPDLEVVFLMPSQEYTYLNSTLVKEVAKHGGRIRGLVPPPVEKRLLAKFGRVRPAAARKKKKA</sequence>
<dbReference type="InterPro" id="IPR014729">
    <property type="entry name" value="Rossmann-like_a/b/a_fold"/>
</dbReference>
<evidence type="ECO:0000259" key="10">
    <source>
        <dbReference type="Pfam" id="PF01467"/>
    </source>
</evidence>
<feature type="binding site" evidence="9">
    <location>
        <begin position="94"/>
        <end position="96"/>
    </location>
    <ligand>
        <name>ATP</name>
        <dbReference type="ChEBI" id="CHEBI:30616"/>
    </ligand>
</feature>
<comment type="caution">
    <text evidence="11">The sequence shown here is derived from an EMBL/GenBank/DDBJ whole genome shotgun (WGS) entry which is preliminary data.</text>
</comment>